<organism evidence="4 6">
    <name type="scientific">Chitinophaga oryzae</name>
    <dbReference type="NCBI Taxonomy" id="2725414"/>
    <lineage>
        <taxon>Bacteria</taxon>
        <taxon>Pseudomonadati</taxon>
        <taxon>Bacteroidota</taxon>
        <taxon>Chitinophagia</taxon>
        <taxon>Chitinophagales</taxon>
        <taxon>Chitinophagaceae</taxon>
        <taxon>Chitinophaga</taxon>
    </lineage>
</organism>
<keyword evidence="3" id="KW-0378">Hydrolase</keyword>
<dbReference type="AlphaFoldDB" id="A0AAE6ZPM8"/>
<proteinExistence type="inferred from homology"/>
<reference evidence="4" key="2">
    <citation type="submission" date="2020-09" db="EMBL/GenBank/DDBJ databases">
        <authorList>
            <person name="Kittiwongwattana C."/>
        </authorList>
    </citation>
    <scope>NUCLEOTIDE SEQUENCE</scope>
    <source>
        <strain evidence="4">1310</strain>
    </source>
</reference>
<comment type="catalytic activity">
    <reaction evidence="1">
        <text>AMP + H2O = D-ribose 5-phosphate + adenine</text>
        <dbReference type="Rhea" id="RHEA:20129"/>
        <dbReference type="ChEBI" id="CHEBI:15377"/>
        <dbReference type="ChEBI" id="CHEBI:16708"/>
        <dbReference type="ChEBI" id="CHEBI:78346"/>
        <dbReference type="ChEBI" id="CHEBI:456215"/>
        <dbReference type="EC" id="3.2.2.4"/>
    </reaction>
</comment>
<evidence type="ECO:0000256" key="3">
    <source>
        <dbReference type="RuleBase" id="RU363015"/>
    </source>
</evidence>
<accession>A0AAE6ZPM8</accession>
<dbReference type="Gene3D" id="3.40.50.450">
    <property type="match status" value="1"/>
</dbReference>
<dbReference type="Proteomes" id="UP000502421">
    <property type="component" value="Chromosome"/>
</dbReference>
<dbReference type="PANTHER" id="PTHR31223">
    <property type="entry name" value="LOG FAMILY PROTEIN YJL055W"/>
    <property type="match status" value="1"/>
</dbReference>
<dbReference type="GO" id="GO:0008714">
    <property type="term" value="F:AMP nucleosidase activity"/>
    <property type="evidence" value="ECO:0007669"/>
    <property type="project" value="UniProtKB-EC"/>
</dbReference>
<evidence type="ECO:0000313" key="7">
    <source>
        <dbReference type="Proteomes" id="UP000503144"/>
    </source>
</evidence>
<dbReference type="GO" id="GO:0009691">
    <property type="term" value="P:cytokinin biosynthetic process"/>
    <property type="evidence" value="ECO:0007669"/>
    <property type="project" value="UniProtKB-UniRule"/>
</dbReference>
<dbReference type="GO" id="GO:0005829">
    <property type="term" value="C:cytosol"/>
    <property type="evidence" value="ECO:0007669"/>
    <property type="project" value="TreeGrafter"/>
</dbReference>
<evidence type="ECO:0000256" key="2">
    <source>
        <dbReference type="ARBA" id="ARBA00006763"/>
    </source>
</evidence>
<evidence type="ECO:0000256" key="1">
    <source>
        <dbReference type="ARBA" id="ARBA00000274"/>
    </source>
</evidence>
<dbReference type="Proteomes" id="UP000503144">
    <property type="component" value="Chromosome"/>
</dbReference>
<dbReference type="PANTHER" id="PTHR31223:SF70">
    <property type="entry name" value="LOG FAMILY PROTEIN YJL055W"/>
    <property type="match status" value="1"/>
</dbReference>
<dbReference type="KEGG" id="coy:HF329_32265"/>
<dbReference type="SUPFAM" id="SSF102405">
    <property type="entry name" value="MCP/YpsA-like"/>
    <property type="match status" value="1"/>
</dbReference>
<gene>
    <name evidence="5" type="ORF">HF324_32190</name>
    <name evidence="4" type="ORF">HF329_32265</name>
</gene>
<keyword evidence="7" id="KW-1185">Reference proteome</keyword>
<evidence type="ECO:0000313" key="5">
    <source>
        <dbReference type="EMBL" id="QJB42252.1"/>
    </source>
</evidence>
<evidence type="ECO:0000313" key="6">
    <source>
        <dbReference type="Proteomes" id="UP000502421"/>
    </source>
</evidence>
<evidence type="ECO:0000313" key="4">
    <source>
        <dbReference type="EMBL" id="QJB35725.1"/>
    </source>
</evidence>
<reference evidence="6" key="1">
    <citation type="submission" date="2020-04" db="EMBL/GenBank/DDBJ databases">
        <authorList>
            <person name="Kittiwongwattana C."/>
        </authorList>
    </citation>
    <scope>NUCLEOTIDE SEQUENCE [LARGE SCALE GENOMIC DNA]</scope>
    <source>
        <strain evidence="5">1303</strain>
        <strain evidence="6">1310</strain>
    </source>
</reference>
<dbReference type="EC" id="3.2.2.n1" evidence="3"/>
<keyword evidence="3" id="KW-0203">Cytokinin biosynthesis</keyword>
<protein>
    <recommendedName>
        <fullName evidence="3">Cytokinin riboside 5'-monophosphate phosphoribohydrolase</fullName>
        <ecNumber evidence="3">3.2.2.n1</ecNumber>
    </recommendedName>
</protein>
<dbReference type="EMBL" id="CP051205">
    <property type="protein sequence ID" value="QJB35725.1"/>
    <property type="molecule type" value="Genomic_DNA"/>
</dbReference>
<sequence length="193" mass="21033">MKNIVVFCGSSAGQEPVYMEQASQLGAALARRNIGLVYGGAKVGLMGAVADGALQAGGKVTGVLPHFLQQKELAHNGLTDLILVDTMHERKTKMNELSDGVIALPGGFGTMEELFEMLTWGQLGLHQKPIGLLNVNGFYDALHQLSQTMTEKGFLSAANRDMLLYSDRIDDLLTKMEQYRPVEKPKWITPAQS</sequence>
<dbReference type="NCBIfam" id="TIGR00730">
    <property type="entry name" value="Rossman fold protein, TIGR00730 family"/>
    <property type="match status" value="1"/>
</dbReference>
<comment type="similarity">
    <text evidence="2 3">Belongs to the LOG family.</text>
</comment>
<name>A0AAE6ZPM8_9BACT</name>
<dbReference type="Pfam" id="PF03641">
    <property type="entry name" value="Lysine_decarbox"/>
    <property type="match status" value="1"/>
</dbReference>
<dbReference type="InterPro" id="IPR031100">
    <property type="entry name" value="LOG_fam"/>
</dbReference>
<dbReference type="InterPro" id="IPR005269">
    <property type="entry name" value="LOG"/>
</dbReference>
<dbReference type="RefSeq" id="WP_168811071.1">
    <property type="nucleotide sequence ID" value="NZ_CP051204.2"/>
</dbReference>
<dbReference type="EMBL" id="CP051204">
    <property type="protein sequence ID" value="QJB42252.1"/>
    <property type="molecule type" value="Genomic_DNA"/>
</dbReference>